<dbReference type="InterPro" id="IPR008969">
    <property type="entry name" value="CarboxyPept-like_regulatory"/>
</dbReference>
<dbReference type="KEGG" id="lvn:BWR22_03155"/>
<keyword evidence="1" id="KW-0732">Signal</keyword>
<proteinExistence type="predicted"/>
<accession>A0AAC9LIP0</accession>
<organism evidence="2 3">
    <name type="scientific">Lacinutrix venerupis</name>
    <dbReference type="NCBI Taxonomy" id="1486034"/>
    <lineage>
        <taxon>Bacteria</taxon>
        <taxon>Pseudomonadati</taxon>
        <taxon>Bacteroidota</taxon>
        <taxon>Flavobacteriia</taxon>
        <taxon>Flavobacteriales</taxon>
        <taxon>Flavobacteriaceae</taxon>
        <taxon>Lacinutrix</taxon>
    </lineage>
</organism>
<protein>
    <recommendedName>
        <fullName evidence="4">Carboxypeptidase-like protein</fullName>
    </recommendedName>
</protein>
<dbReference type="EMBL" id="CP019352">
    <property type="protein sequence ID" value="APX99345.1"/>
    <property type="molecule type" value="Genomic_DNA"/>
</dbReference>
<dbReference type="SUPFAM" id="SSF49464">
    <property type="entry name" value="Carboxypeptidase regulatory domain-like"/>
    <property type="match status" value="1"/>
</dbReference>
<dbReference type="Gene3D" id="2.60.40.1120">
    <property type="entry name" value="Carboxypeptidase-like, regulatory domain"/>
    <property type="match status" value="1"/>
</dbReference>
<dbReference type="Proteomes" id="UP000187506">
    <property type="component" value="Chromosome"/>
</dbReference>
<evidence type="ECO:0008006" key="4">
    <source>
        <dbReference type="Google" id="ProtNLM"/>
    </source>
</evidence>
<dbReference type="AlphaFoldDB" id="A0AAC9LIP0"/>
<dbReference type="Pfam" id="PF13715">
    <property type="entry name" value="CarbopepD_reg_2"/>
    <property type="match status" value="1"/>
</dbReference>
<dbReference type="RefSeq" id="WP_076731984.1">
    <property type="nucleotide sequence ID" value="NZ_CP019352.1"/>
</dbReference>
<feature type="signal peptide" evidence="1">
    <location>
        <begin position="1"/>
        <end position="18"/>
    </location>
</feature>
<keyword evidence="3" id="KW-1185">Reference proteome</keyword>
<gene>
    <name evidence="2" type="ORF">BWR22_03155</name>
</gene>
<sequence length="298" mass="34345">MNLLIKILLLLIFNFSFSQNITGKVIDSLTKKPLEYANVTLMTKNKGVYTDSKGVFNFDITKHLYDTLRISSIGYHSKSIVLDGFRTKKDVKVDVLLKEKITELNEVVINSKKIEYKEKHTLGEKRNGITSVSSLIGYETGVLIENPFRKEGKLKKVYIKLKKRKDVNFVASLNIKFYSYDAANKKPGYELYTKNIVVKTKNKNYTLNIKVEDFDIYLPEEGMCIGVEFIDPKNESKKYDRIGPAYGFKFSNEEVLTWSKYRGKSWRLGFVEFKRGNFGDRSKKGNVMIGVDVLMPKE</sequence>
<evidence type="ECO:0000313" key="3">
    <source>
        <dbReference type="Proteomes" id="UP000187506"/>
    </source>
</evidence>
<evidence type="ECO:0000256" key="1">
    <source>
        <dbReference type="SAM" id="SignalP"/>
    </source>
</evidence>
<reference evidence="2 3" key="1">
    <citation type="submission" date="2017-01" db="EMBL/GenBank/DDBJ databases">
        <title>Complete genome of Lacinutrix venerupis DOK2-8 isolated from seawater in Dokdo.</title>
        <authorList>
            <person name="Chi W.-J."/>
            <person name="Kim J.H."/>
        </authorList>
    </citation>
    <scope>NUCLEOTIDE SEQUENCE [LARGE SCALE GENOMIC DNA]</scope>
    <source>
        <strain evidence="2 3">DOK2-8</strain>
    </source>
</reference>
<name>A0AAC9LIP0_9FLAO</name>
<feature type="chain" id="PRO_5041905382" description="Carboxypeptidase-like protein" evidence="1">
    <location>
        <begin position="19"/>
        <end position="298"/>
    </location>
</feature>
<evidence type="ECO:0000313" key="2">
    <source>
        <dbReference type="EMBL" id="APX99345.1"/>
    </source>
</evidence>